<dbReference type="SUPFAM" id="SSF52172">
    <property type="entry name" value="CheY-like"/>
    <property type="match status" value="1"/>
</dbReference>
<dbReference type="OrthoDB" id="3374006at2"/>
<dbReference type="RefSeq" id="WP_091472396.1">
    <property type="nucleotide sequence ID" value="NZ_FNFX01000005.1"/>
</dbReference>
<dbReference type="GO" id="GO:0006355">
    <property type="term" value="P:regulation of DNA-templated transcription"/>
    <property type="evidence" value="ECO:0007669"/>
    <property type="project" value="InterPro"/>
</dbReference>
<keyword evidence="4" id="KW-0597">Phosphoprotein</keyword>
<feature type="domain" description="HTH luxR-type" evidence="5">
    <location>
        <begin position="138"/>
        <end position="203"/>
    </location>
</feature>
<evidence type="ECO:0000313" key="7">
    <source>
        <dbReference type="EMBL" id="SDK78372.1"/>
    </source>
</evidence>
<sequence length="206" mass="22684">MINTLLIYGHELSHCALRDLMQADSTLHLAKEAADISVAIPTLREQVFDVVILDISAPEKNGLETFCDLKQAIPHLPILIINGSEHAGRMANFTRLGCQGYLSYTTSSEQVIPAIKSIARGEPYVRPQPAAPAAPWPTPLPHDRLSLRELQVFFKLVKGQTVNSVAEELSIAPGSVSVFRSKILKKMNVHNNAALIHYALTHHLIQ</sequence>
<dbReference type="InterPro" id="IPR011006">
    <property type="entry name" value="CheY-like_superfamily"/>
</dbReference>
<keyword evidence="8" id="KW-1185">Reference proteome</keyword>
<dbReference type="PROSITE" id="PS50110">
    <property type="entry name" value="RESPONSE_REGULATORY"/>
    <property type="match status" value="1"/>
</dbReference>
<proteinExistence type="predicted"/>
<organism evidence="7 8">
    <name type="scientific">Methylophilus rhizosphaerae</name>
    <dbReference type="NCBI Taxonomy" id="492660"/>
    <lineage>
        <taxon>Bacteria</taxon>
        <taxon>Pseudomonadati</taxon>
        <taxon>Pseudomonadota</taxon>
        <taxon>Betaproteobacteria</taxon>
        <taxon>Nitrosomonadales</taxon>
        <taxon>Methylophilaceae</taxon>
        <taxon>Methylophilus</taxon>
    </lineage>
</organism>
<keyword evidence="3" id="KW-0804">Transcription</keyword>
<reference evidence="8" key="1">
    <citation type="submission" date="2016-10" db="EMBL/GenBank/DDBJ databases">
        <authorList>
            <person name="Varghese N."/>
            <person name="Submissions S."/>
        </authorList>
    </citation>
    <scope>NUCLEOTIDE SEQUENCE [LARGE SCALE GENOMIC DNA]</scope>
    <source>
        <strain evidence="8">CBMB127</strain>
    </source>
</reference>
<dbReference type="SMART" id="SM00421">
    <property type="entry name" value="HTH_LUXR"/>
    <property type="match status" value="1"/>
</dbReference>
<keyword evidence="2 7" id="KW-0238">DNA-binding</keyword>
<dbReference type="Gene3D" id="3.40.50.2300">
    <property type="match status" value="1"/>
</dbReference>
<dbReference type="Pfam" id="PF00072">
    <property type="entry name" value="Response_reg"/>
    <property type="match status" value="1"/>
</dbReference>
<dbReference type="PRINTS" id="PR00038">
    <property type="entry name" value="HTHLUXR"/>
</dbReference>
<evidence type="ECO:0000256" key="2">
    <source>
        <dbReference type="ARBA" id="ARBA00023125"/>
    </source>
</evidence>
<feature type="modified residue" description="4-aspartylphosphate" evidence="4">
    <location>
        <position position="54"/>
    </location>
</feature>
<evidence type="ECO:0000259" key="6">
    <source>
        <dbReference type="PROSITE" id="PS50110"/>
    </source>
</evidence>
<evidence type="ECO:0000256" key="4">
    <source>
        <dbReference type="PROSITE-ProRule" id="PRU00169"/>
    </source>
</evidence>
<dbReference type="PROSITE" id="PS50043">
    <property type="entry name" value="HTH_LUXR_2"/>
    <property type="match status" value="1"/>
</dbReference>
<dbReference type="GO" id="GO:0003677">
    <property type="term" value="F:DNA binding"/>
    <property type="evidence" value="ECO:0007669"/>
    <property type="project" value="UniProtKB-KW"/>
</dbReference>
<evidence type="ECO:0000256" key="3">
    <source>
        <dbReference type="ARBA" id="ARBA00023163"/>
    </source>
</evidence>
<evidence type="ECO:0000313" key="8">
    <source>
        <dbReference type="Proteomes" id="UP000198629"/>
    </source>
</evidence>
<dbReference type="Pfam" id="PF00196">
    <property type="entry name" value="GerE"/>
    <property type="match status" value="1"/>
</dbReference>
<dbReference type="AlphaFoldDB" id="A0A1G9EQA9"/>
<dbReference type="Proteomes" id="UP000198629">
    <property type="component" value="Unassembled WGS sequence"/>
</dbReference>
<dbReference type="STRING" id="492660.SAMN05192566_2396"/>
<protein>
    <submittedName>
        <fullName evidence="7">DNA-binding response regulator, NarL/FixJ family, contains REC and HTH domains</fullName>
    </submittedName>
</protein>
<dbReference type="PANTHER" id="PTHR43214">
    <property type="entry name" value="TWO-COMPONENT RESPONSE REGULATOR"/>
    <property type="match status" value="1"/>
</dbReference>
<dbReference type="InterPro" id="IPR001789">
    <property type="entry name" value="Sig_transdc_resp-reg_receiver"/>
</dbReference>
<accession>A0A1G9EQA9</accession>
<feature type="domain" description="Response regulatory" evidence="6">
    <location>
        <begin position="3"/>
        <end position="119"/>
    </location>
</feature>
<dbReference type="SUPFAM" id="SSF46894">
    <property type="entry name" value="C-terminal effector domain of the bipartite response regulators"/>
    <property type="match status" value="1"/>
</dbReference>
<name>A0A1G9EQA9_9PROT</name>
<dbReference type="PANTHER" id="PTHR43214:SF41">
    <property type="entry name" value="NITRATE_NITRITE RESPONSE REGULATOR PROTEIN NARP"/>
    <property type="match status" value="1"/>
</dbReference>
<evidence type="ECO:0000259" key="5">
    <source>
        <dbReference type="PROSITE" id="PS50043"/>
    </source>
</evidence>
<dbReference type="EMBL" id="FNFX01000005">
    <property type="protein sequence ID" value="SDK78372.1"/>
    <property type="molecule type" value="Genomic_DNA"/>
</dbReference>
<dbReference type="CDD" id="cd06170">
    <property type="entry name" value="LuxR_C_like"/>
    <property type="match status" value="1"/>
</dbReference>
<keyword evidence="1" id="KW-0805">Transcription regulation</keyword>
<dbReference type="InterPro" id="IPR039420">
    <property type="entry name" value="WalR-like"/>
</dbReference>
<dbReference type="GO" id="GO:0000160">
    <property type="term" value="P:phosphorelay signal transduction system"/>
    <property type="evidence" value="ECO:0007669"/>
    <property type="project" value="InterPro"/>
</dbReference>
<dbReference type="InterPro" id="IPR016032">
    <property type="entry name" value="Sig_transdc_resp-reg_C-effctor"/>
</dbReference>
<dbReference type="InterPro" id="IPR000792">
    <property type="entry name" value="Tscrpt_reg_LuxR_C"/>
</dbReference>
<gene>
    <name evidence="7" type="ORF">SAMN05192566_2396</name>
</gene>
<evidence type="ECO:0000256" key="1">
    <source>
        <dbReference type="ARBA" id="ARBA00023015"/>
    </source>
</evidence>